<dbReference type="Proteomes" id="UP000257109">
    <property type="component" value="Unassembled WGS sequence"/>
</dbReference>
<gene>
    <name evidence="9" type="primary">pol</name>
    <name evidence="9" type="ORF">CR513_06324</name>
</gene>
<dbReference type="InterPro" id="IPR041373">
    <property type="entry name" value="RT_RNaseH"/>
</dbReference>
<dbReference type="GO" id="GO:0003964">
    <property type="term" value="F:RNA-directed DNA polymerase activity"/>
    <property type="evidence" value="ECO:0007669"/>
    <property type="project" value="UniProtKB-KW"/>
</dbReference>
<reference evidence="9" key="1">
    <citation type="submission" date="2018-05" db="EMBL/GenBank/DDBJ databases">
        <title>Draft genome of Mucuna pruriens seed.</title>
        <authorList>
            <person name="Nnadi N.E."/>
            <person name="Vos R."/>
            <person name="Hasami M.H."/>
            <person name="Devisetty U.K."/>
            <person name="Aguiy J.C."/>
        </authorList>
    </citation>
    <scope>NUCLEOTIDE SEQUENCE [LARGE SCALE GENOMIC DNA]</scope>
    <source>
        <strain evidence="9">JCA_2017</strain>
    </source>
</reference>
<feature type="compositionally biased region" description="Basic and acidic residues" evidence="7">
    <location>
        <begin position="723"/>
        <end position="736"/>
    </location>
</feature>
<dbReference type="PANTHER" id="PTHR37984:SF5">
    <property type="entry name" value="PROTEIN NYNRIN-LIKE"/>
    <property type="match status" value="1"/>
</dbReference>
<dbReference type="InterPro" id="IPR041588">
    <property type="entry name" value="Integrase_H2C2"/>
</dbReference>
<dbReference type="GO" id="GO:0004519">
    <property type="term" value="F:endonuclease activity"/>
    <property type="evidence" value="ECO:0007669"/>
    <property type="project" value="UniProtKB-KW"/>
</dbReference>
<keyword evidence="10" id="KW-1185">Reference proteome</keyword>
<protein>
    <submittedName>
        <fullName evidence="9">Retrovirus-related Pol polyprotein</fullName>
    </submittedName>
</protein>
<dbReference type="InterPro" id="IPR001584">
    <property type="entry name" value="Integrase_cat-core"/>
</dbReference>
<evidence type="ECO:0000256" key="7">
    <source>
        <dbReference type="SAM" id="MobiDB-lite"/>
    </source>
</evidence>
<organism evidence="9 10">
    <name type="scientific">Mucuna pruriens</name>
    <name type="common">Velvet bean</name>
    <name type="synonym">Dolichos pruriens</name>
    <dbReference type="NCBI Taxonomy" id="157652"/>
    <lineage>
        <taxon>Eukaryota</taxon>
        <taxon>Viridiplantae</taxon>
        <taxon>Streptophyta</taxon>
        <taxon>Embryophyta</taxon>
        <taxon>Tracheophyta</taxon>
        <taxon>Spermatophyta</taxon>
        <taxon>Magnoliopsida</taxon>
        <taxon>eudicotyledons</taxon>
        <taxon>Gunneridae</taxon>
        <taxon>Pentapetalae</taxon>
        <taxon>rosids</taxon>
        <taxon>fabids</taxon>
        <taxon>Fabales</taxon>
        <taxon>Fabaceae</taxon>
        <taxon>Papilionoideae</taxon>
        <taxon>50 kb inversion clade</taxon>
        <taxon>NPAAA clade</taxon>
        <taxon>indigoferoid/millettioid clade</taxon>
        <taxon>Phaseoleae</taxon>
        <taxon>Mucuna</taxon>
    </lineage>
</organism>
<evidence type="ECO:0000256" key="5">
    <source>
        <dbReference type="ARBA" id="ARBA00022801"/>
    </source>
</evidence>
<dbReference type="Gene3D" id="3.30.70.270">
    <property type="match status" value="2"/>
</dbReference>
<dbReference type="Pfam" id="PF00078">
    <property type="entry name" value="RVT_1"/>
    <property type="match status" value="1"/>
</dbReference>
<proteinExistence type="predicted"/>
<evidence type="ECO:0000256" key="6">
    <source>
        <dbReference type="ARBA" id="ARBA00022918"/>
    </source>
</evidence>
<dbReference type="CDD" id="cd09274">
    <property type="entry name" value="RNase_HI_RT_Ty3"/>
    <property type="match status" value="1"/>
</dbReference>
<dbReference type="GO" id="GO:0003676">
    <property type="term" value="F:nucleic acid binding"/>
    <property type="evidence" value="ECO:0007669"/>
    <property type="project" value="InterPro"/>
</dbReference>
<dbReference type="InterPro" id="IPR043502">
    <property type="entry name" value="DNA/RNA_pol_sf"/>
</dbReference>
<dbReference type="Gene3D" id="1.10.340.70">
    <property type="match status" value="1"/>
</dbReference>
<dbReference type="EMBL" id="QJKJ01001078">
    <property type="protein sequence ID" value="RDY09298.1"/>
    <property type="molecule type" value="Genomic_DNA"/>
</dbReference>
<accession>A0A371I2Q0</accession>
<dbReference type="InterPro" id="IPR043128">
    <property type="entry name" value="Rev_trsase/Diguanyl_cyclase"/>
</dbReference>
<evidence type="ECO:0000256" key="4">
    <source>
        <dbReference type="ARBA" id="ARBA00022759"/>
    </source>
</evidence>
<dbReference type="AlphaFoldDB" id="A0A371I2Q0"/>
<evidence type="ECO:0000313" key="9">
    <source>
        <dbReference type="EMBL" id="RDY09298.1"/>
    </source>
</evidence>
<dbReference type="CDD" id="cd01647">
    <property type="entry name" value="RT_LTR"/>
    <property type="match status" value="1"/>
</dbReference>
<dbReference type="InterPro" id="IPR050951">
    <property type="entry name" value="Retrovirus_Pol_polyprotein"/>
</dbReference>
<feature type="region of interest" description="Disordered" evidence="7">
    <location>
        <begin position="716"/>
        <end position="738"/>
    </location>
</feature>
<dbReference type="SUPFAM" id="SSF53098">
    <property type="entry name" value="Ribonuclease H-like"/>
    <property type="match status" value="2"/>
</dbReference>
<feature type="non-terminal residue" evidence="9">
    <location>
        <position position="1"/>
    </location>
</feature>
<dbReference type="GO" id="GO:0016787">
    <property type="term" value="F:hydrolase activity"/>
    <property type="evidence" value="ECO:0007669"/>
    <property type="project" value="UniProtKB-KW"/>
</dbReference>
<feature type="domain" description="Integrase catalytic" evidence="8">
    <location>
        <begin position="910"/>
        <end position="1060"/>
    </location>
</feature>
<keyword evidence="6" id="KW-0695">RNA-directed DNA polymerase</keyword>
<evidence type="ECO:0000256" key="3">
    <source>
        <dbReference type="ARBA" id="ARBA00022722"/>
    </source>
</evidence>
<dbReference type="Gene3D" id="3.10.10.10">
    <property type="entry name" value="HIV Type 1 Reverse Transcriptase, subunit A, domain 1"/>
    <property type="match status" value="1"/>
</dbReference>
<keyword evidence="4" id="KW-0255">Endonuclease</keyword>
<dbReference type="Pfam" id="PF00665">
    <property type="entry name" value="rve"/>
    <property type="match status" value="1"/>
</dbReference>
<evidence type="ECO:0000259" key="8">
    <source>
        <dbReference type="PROSITE" id="PS50994"/>
    </source>
</evidence>
<dbReference type="InterPro" id="IPR036397">
    <property type="entry name" value="RNaseH_sf"/>
</dbReference>
<evidence type="ECO:0000256" key="1">
    <source>
        <dbReference type="ARBA" id="ARBA00022679"/>
    </source>
</evidence>
<dbReference type="OrthoDB" id="101614at2759"/>
<keyword evidence="1" id="KW-0808">Transferase</keyword>
<dbReference type="Pfam" id="PF17921">
    <property type="entry name" value="Integrase_H2C2"/>
    <property type="match status" value="1"/>
</dbReference>
<dbReference type="Pfam" id="PF17917">
    <property type="entry name" value="RT_RNaseH"/>
    <property type="match status" value="1"/>
</dbReference>
<keyword evidence="2" id="KW-0548">Nucleotidyltransferase</keyword>
<dbReference type="SUPFAM" id="SSF56672">
    <property type="entry name" value="DNA/RNA polymerases"/>
    <property type="match status" value="1"/>
</dbReference>
<evidence type="ECO:0000313" key="10">
    <source>
        <dbReference type="Proteomes" id="UP000257109"/>
    </source>
</evidence>
<dbReference type="FunFam" id="3.30.420.10:FF:000032">
    <property type="entry name" value="Retrovirus-related Pol polyprotein from transposon 297-like Protein"/>
    <property type="match status" value="1"/>
</dbReference>
<dbReference type="InterPro" id="IPR000477">
    <property type="entry name" value="RT_dom"/>
</dbReference>
<dbReference type="Gene3D" id="3.30.420.10">
    <property type="entry name" value="Ribonuclease H-like superfamily/Ribonuclease H"/>
    <property type="match status" value="2"/>
</dbReference>
<comment type="caution">
    <text evidence="9">The sequence shown here is derived from an EMBL/GenBank/DDBJ whole genome shotgun (WGS) entry which is preliminary data.</text>
</comment>
<dbReference type="PANTHER" id="PTHR37984">
    <property type="entry name" value="PROTEIN CBG26694"/>
    <property type="match status" value="1"/>
</dbReference>
<keyword evidence="5" id="KW-0378">Hydrolase</keyword>
<evidence type="ECO:0000256" key="2">
    <source>
        <dbReference type="ARBA" id="ARBA00022695"/>
    </source>
</evidence>
<name>A0A371I2Q0_MUCPR</name>
<dbReference type="PROSITE" id="PS50994">
    <property type="entry name" value="INTEGRASE"/>
    <property type="match status" value="1"/>
</dbReference>
<sequence>MAHFIPCHKSDNASHVANLFLREMVRIHGLPRTIVSNKDSKFVGHFWRSLWSRLGTKLLYSTTCHPQTDGQIEVIPHVEFAYNRVFNSTISYSPFELVCGFNLIFPLDLFPLLILPNYANYKGKVTHGKEGRTICWECKQREKGSSLQGKRGIEAPNLRTNSLQEREDDTYMDGATLALEGPITREMLKRIQEEKSGMTVMKNQQDELVPTRIQNSWRVCIDYRRLNHATRKDHFSLPFIDQVLEKLSGKSYYCFLDGFSGYMQIHIAPEDQHKTTFTCPFGTFVYTRMPFGLCNAPSTFQRCMMSIFSDLLQDCMEVFMDDFTMYADSFEACLSNLTKVLKRCIDTNLVLNFEKCHFMVTEGIVLGHLVSNRGIEVDKAKIDVITSLPNPASVRENFSKLALPLSKLLQKDVEFNFDQPCIEAFQELKSRLTSTPILQAPNWDLPFELMCDASNSTLGVVLSQRVRVGQPVHQNYTTTKKELLAIVFALDKFHSYLFGSKIIVFSDHAALRYLLKKHDAKPRLIRWMLLLQEVDLEIRDKKGAENSMADHLTKPWFVDICNYVATSHFPLEASRAYKDKIRSDAKDAHQFVSTCERCQKAGMAMNRRHEMPQQPILFCEVFDVWGIDFMGPFPTDLPIQQVLRKPDLAGRMVALSIQLSEFDISFERRSHVKVQVLADFITELMPNGFSATDKGEWYLSIDGRYISTSKPATIKKNMKHSGRHEISPRARSEKVNNEYQARDPQLTKYRKQVVKLVATFEKFILVHVLRDQNERLAKLASTQIRGQQKFVIHQNLGAPTIDRGEVWNVEGKDDWVPKDNQEARRMMKEAAKYTLVAQQLYSRGFAFPLLRCLEGDEVEYVMREALASKIARAKYYWPTLRNDCMSYVKKCDKCQRFVEGHRAPPEHLHSITFPWPLCKWGVDILGPFPMAPRQIKFLIVVVDYFTKWVEAEPVATISIERKKIVCRFSIPAKIVSDNGTQFVSRSTVEFCEGLGIKQIFTSSNGQVEAANRVILKGLRKRLEEAKGRWAEELPQVLWSYQITPHSTTNETSFHLTFKTESVIPVEIGESSTQTTLFEPSENEDELRANLDMLQEVRETAHIREYAVKTRVAKMYNKKVVPRNFKPQDLVLRKIVQKTESNKFMPSWEGPFRVIEEVERVPRRQESPTNMECCLLTNVLQLTSINDNVSLQNMALHQKRSPRIKVLKDNQHGRSRACLGLKS</sequence>
<dbReference type="InterPro" id="IPR012337">
    <property type="entry name" value="RNaseH-like_sf"/>
</dbReference>
<dbReference type="GO" id="GO:0015074">
    <property type="term" value="P:DNA integration"/>
    <property type="evidence" value="ECO:0007669"/>
    <property type="project" value="InterPro"/>
</dbReference>
<keyword evidence="3" id="KW-0540">Nuclease</keyword>